<proteinExistence type="predicted"/>
<dbReference type="Proteomes" id="UP000031937">
    <property type="component" value="Unassembled WGS sequence"/>
</dbReference>
<dbReference type="EMBL" id="JPIT01000006">
    <property type="protein sequence ID" value="KIO47434.1"/>
    <property type="molecule type" value="Genomic_DNA"/>
</dbReference>
<feature type="transmembrane region" description="Helical" evidence="1">
    <location>
        <begin position="173"/>
        <end position="192"/>
    </location>
</feature>
<evidence type="ECO:0000259" key="2">
    <source>
        <dbReference type="Pfam" id="PF25275"/>
    </source>
</evidence>
<keyword evidence="1" id="KW-0812">Transmembrane</keyword>
<dbReference type="InterPro" id="IPR033803">
    <property type="entry name" value="CBD-like_Golvesin-Xly"/>
</dbReference>
<keyword evidence="1" id="KW-1133">Transmembrane helix</keyword>
<organism evidence="3 4">
    <name type="scientific">Sanguibacteroides justesenii</name>
    <dbReference type="NCBI Taxonomy" id="1547597"/>
    <lineage>
        <taxon>Bacteria</taxon>
        <taxon>Pseudomonadati</taxon>
        <taxon>Bacteroidota</taxon>
        <taxon>Bacteroidia</taxon>
        <taxon>Bacteroidales</taxon>
        <taxon>Porphyromonadaceae</taxon>
        <taxon>Sanguibacteroides</taxon>
    </lineage>
</organism>
<evidence type="ECO:0000313" key="4">
    <source>
        <dbReference type="Proteomes" id="UP000031937"/>
    </source>
</evidence>
<feature type="transmembrane region" description="Helical" evidence="1">
    <location>
        <begin position="61"/>
        <end position="82"/>
    </location>
</feature>
<protein>
    <recommendedName>
        <fullName evidence="2">Golvesin/Xly CBD-like domain-containing protein</fullName>
    </recommendedName>
</protein>
<dbReference type="Pfam" id="PF25275">
    <property type="entry name" value="Golvesin_C"/>
    <property type="match status" value="1"/>
</dbReference>
<feature type="domain" description="Golvesin/Xly CBD-like" evidence="2">
    <location>
        <begin position="950"/>
        <end position="1078"/>
    </location>
</feature>
<sequence length="1081" mass="122502">MVNMNLRNVVLIAFYEMKAISREWSFKMVTASVLLIVTFLHVITQSSLVEPEWITISLPSAIPYTNACLVNAFLFIVIVFFAGNFQRKSRLEGANAALSTRPFTNMELTCGKTAGFLILMLGASLFLGLVALFIHLFGSESPFALYPYVFYFFTLTCPLLFFFTGLTTGIKGMAGNMALSCVLLLGLLYFFLDFGRELFHGVFDVLAITLPNTFSDVTGFAGLGVYLLQRASFLAYGCGLIMLGVTFVHRLPSGSRSNISAGRPGLWLLVLGVVLSGFYAGHFIRRDQEREAVRETFAKYEAVPRVSVTDHDIEFKQEGYAYSACSELNLQNIHNQKIDSVVLYLNPGVEVVKLTTGGKVLSFRRERQVLILPLSMEAGETRRVEMEYGGSISPAVCYAEVVDIDSLAMTRRYYMYNTGQNYFYLQPDYTLLTPECLWYPSSIPPVNVDSPYLSGQDYTRFTLRVKGKRSRAVISQGEETREGDDTRFVNKVALPGLTLCAGDYTRKSARVNGVLYELFLFKGHEYLVPGEITAEGAIDFWEGMCRYRSKDNKETYAFDKLCLVETPVHFCAYGRDWKTNSELVQPEIVFRPEREALFSQPFRGESILNIGNTPASEFLEMYMRELVHNTRYPLAGNVFFNQLTGKSGRNGKREVKNESDISYLLQKYHYSVYSPEFAGIDLLFHDMQEGFETDFYNWGGDGRSKEAKYLLNRSIEDALLAGGDEIEMGDLLSFKGPNFLKQVLRIVPAEEFAHFNTGFIQSHLFQSFSYEEYCEELEKRFGVSLLELTRELYRERGLPAYYFRDARVDDVETPGGKEGFVFSIKAWNKGNCGGILSIRRRYVNEGRHYLFPAGACKEIKVYFEGPSDRWIIMVETNGSQNVPSHYDFEPFAKKGRIKESVDGFFDADTLAFAPERGVYIVDNDDPGCRVVENSRTVQKLRRQTSYKNTRWSWMSSNGSYGELSRSYLEKKSGQGDSDVEWEVDLPEAGEYELFVYNNKSLGRKSIISKGKKKKDPVQRYRFVHAGGEKKVAIAPLCAEDGWVSLGTYRFHAGKAKVTLSGKGADQYHFIYADAVKWVKVR</sequence>
<accession>A0AB34R7X6</accession>
<keyword evidence="1" id="KW-0472">Membrane</keyword>
<name>A0AB34R7X6_9PORP</name>
<gene>
    <name evidence="3" type="ORF">IE90_00225</name>
</gene>
<comment type="caution">
    <text evidence="3">The sequence shown here is derived from an EMBL/GenBank/DDBJ whole genome shotgun (WGS) entry which is preliminary data.</text>
</comment>
<dbReference type="AlphaFoldDB" id="A0AB34R7X6"/>
<evidence type="ECO:0000313" key="3">
    <source>
        <dbReference type="EMBL" id="KIO47434.1"/>
    </source>
</evidence>
<reference evidence="3 4" key="1">
    <citation type="submission" date="2014-07" db="EMBL/GenBank/DDBJ databases">
        <title>Porphyromonadaceae bacterium OUH 334697 = ATCC BAA-2682 = DSM 28341 draft genome.</title>
        <authorList>
            <person name="Sydenham T.V."/>
            <person name="Hasman H."/>
            <person name="Justesen U.S."/>
        </authorList>
    </citation>
    <scope>NUCLEOTIDE SEQUENCE [LARGE SCALE GENOMIC DNA]</scope>
    <source>
        <strain evidence="3 4">OUH 334697</strain>
    </source>
</reference>
<feature type="transmembrane region" description="Helical" evidence="1">
    <location>
        <begin position="143"/>
        <end position="166"/>
    </location>
</feature>
<evidence type="ECO:0000256" key="1">
    <source>
        <dbReference type="SAM" id="Phobius"/>
    </source>
</evidence>
<feature type="transmembrane region" description="Helical" evidence="1">
    <location>
        <begin position="233"/>
        <end position="252"/>
    </location>
</feature>
<feature type="transmembrane region" description="Helical" evidence="1">
    <location>
        <begin position="116"/>
        <end position="137"/>
    </location>
</feature>
<feature type="transmembrane region" description="Helical" evidence="1">
    <location>
        <begin position="264"/>
        <end position="284"/>
    </location>
</feature>